<name>A0A0A9AA04_ARUDO</name>
<sequence length="37" mass="4363">MLIERRDYHGQDVDQYEMIKNRGGNEHVDAYTSHGKV</sequence>
<protein>
    <submittedName>
        <fullName evidence="1">Uncharacterized protein</fullName>
    </submittedName>
</protein>
<dbReference type="EMBL" id="GBRH01249401">
    <property type="protein sequence ID" value="JAD48494.1"/>
    <property type="molecule type" value="Transcribed_RNA"/>
</dbReference>
<organism evidence="1">
    <name type="scientific">Arundo donax</name>
    <name type="common">Giant reed</name>
    <name type="synonym">Donax arundinaceus</name>
    <dbReference type="NCBI Taxonomy" id="35708"/>
    <lineage>
        <taxon>Eukaryota</taxon>
        <taxon>Viridiplantae</taxon>
        <taxon>Streptophyta</taxon>
        <taxon>Embryophyta</taxon>
        <taxon>Tracheophyta</taxon>
        <taxon>Spermatophyta</taxon>
        <taxon>Magnoliopsida</taxon>
        <taxon>Liliopsida</taxon>
        <taxon>Poales</taxon>
        <taxon>Poaceae</taxon>
        <taxon>PACMAD clade</taxon>
        <taxon>Arundinoideae</taxon>
        <taxon>Arundineae</taxon>
        <taxon>Arundo</taxon>
    </lineage>
</organism>
<reference evidence="1" key="1">
    <citation type="submission" date="2014-09" db="EMBL/GenBank/DDBJ databases">
        <authorList>
            <person name="Magalhaes I.L.F."/>
            <person name="Oliveira U."/>
            <person name="Santos F.R."/>
            <person name="Vidigal T.H.D.A."/>
            <person name="Brescovit A.D."/>
            <person name="Santos A.J."/>
        </authorList>
    </citation>
    <scope>NUCLEOTIDE SEQUENCE</scope>
    <source>
        <tissue evidence="1">Shoot tissue taken approximately 20 cm above the soil surface</tissue>
    </source>
</reference>
<reference evidence="1" key="2">
    <citation type="journal article" date="2015" name="Data Brief">
        <title>Shoot transcriptome of the giant reed, Arundo donax.</title>
        <authorList>
            <person name="Barrero R.A."/>
            <person name="Guerrero F.D."/>
            <person name="Moolhuijzen P."/>
            <person name="Goolsby J.A."/>
            <person name="Tidwell J."/>
            <person name="Bellgard S.E."/>
            <person name="Bellgard M.I."/>
        </authorList>
    </citation>
    <scope>NUCLEOTIDE SEQUENCE</scope>
    <source>
        <tissue evidence="1">Shoot tissue taken approximately 20 cm above the soil surface</tissue>
    </source>
</reference>
<accession>A0A0A9AA04</accession>
<dbReference type="AlphaFoldDB" id="A0A0A9AA04"/>
<proteinExistence type="predicted"/>
<evidence type="ECO:0000313" key="1">
    <source>
        <dbReference type="EMBL" id="JAD48494.1"/>
    </source>
</evidence>